<protein>
    <recommendedName>
        <fullName evidence="2">FAD assembly factor SdhE</fullName>
    </recommendedName>
</protein>
<dbReference type="Gene3D" id="1.10.150.250">
    <property type="entry name" value="Flavinator of succinate dehydrogenase"/>
    <property type="match status" value="1"/>
</dbReference>
<proteinExistence type="inferred from homology"/>
<gene>
    <name evidence="4" type="ORF">LX81_00913</name>
</gene>
<evidence type="ECO:0000313" key="5">
    <source>
        <dbReference type="Proteomes" id="UP000248916"/>
    </source>
</evidence>
<dbReference type="PANTHER" id="PTHR12469">
    <property type="entry name" value="PROTEIN EMI5 HOMOLOG, MITOCHONDRIAL"/>
    <property type="match status" value="1"/>
</dbReference>
<evidence type="ECO:0000256" key="1">
    <source>
        <dbReference type="ARBA" id="ARBA00008571"/>
    </source>
</evidence>
<dbReference type="InterPro" id="IPR036714">
    <property type="entry name" value="SDH_sf"/>
</dbReference>
<keyword evidence="3" id="KW-0143">Chaperone</keyword>
<dbReference type="AlphaFoldDB" id="A0A2W7NNW0"/>
<comment type="caution">
    <text evidence="4">The sequence shown here is derived from an EMBL/GenBank/DDBJ whole genome shotgun (WGS) entry which is preliminary data.</text>
</comment>
<accession>A0A2W7NNW0</accession>
<dbReference type="SUPFAM" id="SSF109910">
    <property type="entry name" value="YgfY-like"/>
    <property type="match status" value="1"/>
</dbReference>
<sequence>MTETSEIRLKRLRLRSWRRGMKEMDLILGRFADAQLASLDPATLDTYDALLGENDQDLYRWVSGQEPPPERFAPLLARIEASVREADSV</sequence>
<dbReference type="Pfam" id="PF03937">
    <property type="entry name" value="Sdh5"/>
    <property type="match status" value="1"/>
</dbReference>
<name>A0A2W7NNW0_9RHOB</name>
<dbReference type="Proteomes" id="UP000248916">
    <property type="component" value="Unassembled WGS sequence"/>
</dbReference>
<dbReference type="GO" id="GO:0006099">
    <property type="term" value="P:tricarboxylic acid cycle"/>
    <property type="evidence" value="ECO:0007669"/>
    <property type="project" value="TreeGrafter"/>
</dbReference>
<dbReference type="InterPro" id="IPR005631">
    <property type="entry name" value="SDH"/>
</dbReference>
<reference evidence="4 5" key="1">
    <citation type="submission" date="2018-06" db="EMBL/GenBank/DDBJ databases">
        <title>Genomic Encyclopedia of Archaeal and Bacterial Type Strains, Phase II (KMG-II): from individual species to whole genera.</title>
        <authorList>
            <person name="Goeker M."/>
        </authorList>
    </citation>
    <scope>NUCLEOTIDE SEQUENCE [LARGE SCALE GENOMIC DNA]</scope>
    <source>
        <strain evidence="4 5">DSM 22009</strain>
    </source>
</reference>
<comment type="similarity">
    <text evidence="1">Belongs to the SdhE FAD assembly factor family.</text>
</comment>
<dbReference type="RefSeq" id="WP_111536101.1">
    <property type="nucleotide sequence ID" value="NZ_QKZL01000003.1"/>
</dbReference>
<evidence type="ECO:0000256" key="3">
    <source>
        <dbReference type="ARBA" id="ARBA00023186"/>
    </source>
</evidence>
<dbReference type="EMBL" id="QKZL01000003">
    <property type="protein sequence ID" value="PZX18284.1"/>
    <property type="molecule type" value="Genomic_DNA"/>
</dbReference>
<evidence type="ECO:0000256" key="2">
    <source>
        <dbReference type="ARBA" id="ARBA00019418"/>
    </source>
</evidence>
<dbReference type="PANTHER" id="PTHR12469:SF2">
    <property type="entry name" value="SUCCINATE DEHYDROGENASE ASSEMBLY FACTOR 2, MITOCHONDRIAL"/>
    <property type="match status" value="1"/>
</dbReference>
<dbReference type="OrthoDB" id="9807264at2"/>
<organism evidence="4 5">
    <name type="scientific">Palleronia aestuarii</name>
    <dbReference type="NCBI Taxonomy" id="568105"/>
    <lineage>
        <taxon>Bacteria</taxon>
        <taxon>Pseudomonadati</taxon>
        <taxon>Pseudomonadota</taxon>
        <taxon>Alphaproteobacteria</taxon>
        <taxon>Rhodobacterales</taxon>
        <taxon>Roseobacteraceae</taxon>
        <taxon>Palleronia</taxon>
    </lineage>
</organism>
<keyword evidence="5" id="KW-1185">Reference proteome</keyword>
<evidence type="ECO:0000313" key="4">
    <source>
        <dbReference type="EMBL" id="PZX18284.1"/>
    </source>
</evidence>